<dbReference type="GO" id="GO:0031267">
    <property type="term" value="F:small GTPase binding"/>
    <property type="evidence" value="ECO:0007669"/>
    <property type="project" value="TreeGrafter"/>
</dbReference>
<keyword evidence="2" id="KW-0433">Leucine-rich repeat</keyword>
<dbReference type="Pfam" id="PF07834">
    <property type="entry name" value="RanGAP1_C"/>
    <property type="match status" value="1"/>
</dbReference>
<comment type="caution">
    <text evidence="5">The sequence shown here is derived from an EMBL/GenBank/DDBJ whole genome shotgun (WGS) entry which is preliminary data.</text>
</comment>
<dbReference type="Gene3D" id="3.80.10.10">
    <property type="entry name" value="Ribonuclease Inhibitor"/>
    <property type="match status" value="1"/>
</dbReference>
<sequence length="466" mass="49782">MAAQNIGQLAEHLAHSASITDSREVSFRDKGLKLDNESDASKVVQAIARCPQLETLCLEGNTLGQDAAKAIGKALEGRPSLKRALWKDMFTGRLKSEIPDAIVQLLAKALTTCLVESTKAGKPLALRTFICGRNRLENVGATAMGAVFGKMHSLEEVAMPQNGIYHEGIAAVAKGLMSNKNLRILNLNDNTFTLKGATKMAQALKHLEHLESINFGDCLIKTPGAIAIAQALKEGHNELKAMNLGYNELTLEGGCAVVEAVKDKPLLELLELDGNKFGAEGSGETGVTDGRRGKAGQALRFQEFLSGPTAAKLAQLGSEGPQNLVNLVKASAASGNDLVRAYVASVLGGSAEEPAEVKQLAVESGNALLSAAFDLASKENQITWLTNELVVHLGLLKGEKDQKVSWPETTRDGALILMADLARREYFSVSARQTLQCFLAKPLQLHTSSGVGAKARHRLMQVLYQA</sequence>
<dbReference type="InterPro" id="IPR032675">
    <property type="entry name" value="LRR_dom_sf"/>
</dbReference>
<accession>A0A9J6G6W2</accession>
<dbReference type="GO" id="GO:0007165">
    <property type="term" value="P:signal transduction"/>
    <property type="evidence" value="ECO:0007669"/>
    <property type="project" value="InterPro"/>
</dbReference>
<gene>
    <name evidence="5" type="ORF">HPB48_005411</name>
</gene>
<dbReference type="GO" id="GO:0006913">
    <property type="term" value="P:nucleocytoplasmic transport"/>
    <property type="evidence" value="ECO:0007669"/>
    <property type="project" value="TreeGrafter"/>
</dbReference>
<dbReference type="GO" id="GO:0005829">
    <property type="term" value="C:cytosol"/>
    <property type="evidence" value="ECO:0007669"/>
    <property type="project" value="TreeGrafter"/>
</dbReference>
<evidence type="ECO:0000256" key="3">
    <source>
        <dbReference type="ARBA" id="ARBA00022737"/>
    </source>
</evidence>
<dbReference type="OMA" id="DYFLART"/>
<dbReference type="InterPro" id="IPR001611">
    <property type="entry name" value="Leu-rich_rpt"/>
</dbReference>
<reference evidence="5 6" key="1">
    <citation type="journal article" date="2020" name="Cell">
        <title>Large-Scale Comparative Analyses of Tick Genomes Elucidate Their Genetic Diversity and Vector Capacities.</title>
        <authorList>
            <consortium name="Tick Genome and Microbiome Consortium (TIGMIC)"/>
            <person name="Jia N."/>
            <person name="Wang J."/>
            <person name="Shi W."/>
            <person name="Du L."/>
            <person name="Sun Y."/>
            <person name="Zhan W."/>
            <person name="Jiang J.F."/>
            <person name="Wang Q."/>
            <person name="Zhang B."/>
            <person name="Ji P."/>
            <person name="Bell-Sakyi L."/>
            <person name="Cui X.M."/>
            <person name="Yuan T.T."/>
            <person name="Jiang B.G."/>
            <person name="Yang W.F."/>
            <person name="Lam T.T."/>
            <person name="Chang Q.C."/>
            <person name="Ding S.J."/>
            <person name="Wang X.J."/>
            <person name="Zhu J.G."/>
            <person name="Ruan X.D."/>
            <person name="Zhao L."/>
            <person name="Wei J.T."/>
            <person name="Ye R.Z."/>
            <person name="Que T.C."/>
            <person name="Du C.H."/>
            <person name="Zhou Y.H."/>
            <person name="Cheng J.X."/>
            <person name="Dai P.F."/>
            <person name="Guo W.B."/>
            <person name="Han X.H."/>
            <person name="Huang E.J."/>
            <person name="Li L.F."/>
            <person name="Wei W."/>
            <person name="Gao Y.C."/>
            <person name="Liu J.Z."/>
            <person name="Shao H.Z."/>
            <person name="Wang X."/>
            <person name="Wang C.C."/>
            <person name="Yang T.C."/>
            <person name="Huo Q.B."/>
            <person name="Li W."/>
            <person name="Chen H.Y."/>
            <person name="Chen S.E."/>
            <person name="Zhou L.G."/>
            <person name="Ni X.B."/>
            <person name="Tian J.H."/>
            <person name="Sheng Y."/>
            <person name="Liu T."/>
            <person name="Pan Y.S."/>
            <person name="Xia L.Y."/>
            <person name="Li J."/>
            <person name="Zhao F."/>
            <person name="Cao W.C."/>
        </authorList>
    </citation>
    <scope>NUCLEOTIDE SEQUENCE [LARGE SCALE GENOMIC DNA]</scope>
    <source>
        <strain evidence="5">HaeL-2018</strain>
    </source>
</reference>
<evidence type="ECO:0000256" key="1">
    <source>
        <dbReference type="ARBA" id="ARBA00022468"/>
    </source>
</evidence>
<dbReference type="SMART" id="SM00368">
    <property type="entry name" value="LRR_RI"/>
    <property type="match status" value="6"/>
</dbReference>
<protein>
    <recommendedName>
        <fullName evidence="4">Ran-GTPase activating protein 1 C-terminal domain-containing protein</fullName>
    </recommendedName>
</protein>
<dbReference type="SUPFAM" id="SSF69099">
    <property type="entry name" value="Ran-GTPase activating protein 1 (RanGAP1), C-terminal domain"/>
    <property type="match status" value="1"/>
</dbReference>
<dbReference type="OrthoDB" id="184583at2759"/>
<dbReference type="InterPro" id="IPR009109">
    <property type="entry name" value="Ran_GTPase_activating_1_C"/>
</dbReference>
<dbReference type="Pfam" id="PF13516">
    <property type="entry name" value="LRR_6"/>
    <property type="match status" value="2"/>
</dbReference>
<dbReference type="GO" id="GO:0005634">
    <property type="term" value="C:nucleus"/>
    <property type="evidence" value="ECO:0007669"/>
    <property type="project" value="TreeGrafter"/>
</dbReference>
<dbReference type="VEuPathDB" id="VectorBase:HLOH_050010"/>
<dbReference type="CDD" id="cd00116">
    <property type="entry name" value="LRR_RI"/>
    <property type="match status" value="1"/>
</dbReference>
<keyword evidence="3" id="KW-0677">Repeat</keyword>
<dbReference type="Proteomes" id="UP000821853">
    <property type="component" value="Chromosome 4"/>
</dbReference>
<name>A0A9J6G6W2_HAELO</name>
<dbReference type="GO" id="GO:0048471">
    <property type="term" value="C:perinuclear region of cytoplasm"/>
    <property type="evidence" value="ECO:0007669"/>
    <property type="project" value="TreeGrafter"/>
</dbReference>
<dbReference type="GO" id="GO:0005096">
    <property type="term" value="F:GTPase activator activity"/>
    <property type="evidence" value="ECO:0007669"/>
    <property type="project" value="UniProtKB-KW"/>
</dbReference>
<organism evidence="5 6">
    <name type="scientific">Haemaphysalis longicornis</name>
    <name type="common">Bush tick</name>
    <dbReference type="NCBI Taxonomy" id="44386"/>
    <lineage>
        <taxon>Eukaryota</taxon>
        <taxon>Metazoa</taxon>
        <taxon>Ecdysozoa</taxon>
        <taxon>Arthropoda</taxon>
        <taxon>Chelicerata</taxon>
        <taxon>Arachnida</taxon>
        <taxon>Acari</taxon>
        <taxon>Parasitiformes</taxon>
        <taxon>Ixodida</taxon>
        <taxon>Ixodoidea</taxon>
        <taxon>Ixodidae</taxon>
        <taxon>Haemaphysalinae</taxon>
        <taxon>Haemaphysalis</taxon>
    </lineage>
</organism>
<evidence type="ECO:0000256" key="2">
    <source>
        <dbReference type="ARBA" id="ARBA00022614"/>
    </source>
</evidence>
<dbReference type="PANTHER" id="PTHR24113:SF12">
    <property type="entry name" value="RAN GTPASE-ACTIVATING PROTEIN 1"/>
    <property type="match status" value="1"/>
</dbReference>
<dbReference type="Gene3D" id="1.25.40.200">
    <property type="entry name" value="Ran-GTPase activating protein 1, C-terminal domain"/>
    <property type="match status" value="1"/>
</dbReference>
<evidence type="ECO:0000313" key="6">
    <source>
        <dbReference type="Proteomes" id="UP000821853"/>
    </source>
</evidence>
<keyword evidence="6" id="KW-1185">Reference proteome</keyword>
<dbReference type="PANTHER" id="PTHR24113">
    <property type="entry name" value="RAN GTPASE-ACTIVATING PROTEIN 1"/>
    <property type="match status" value="1"/>
</dbReference>
<evidence type="ECO:0000259" key="4">
    <source>
        <dbReference type="Pfam" id="PF07834"/>
    </source>
</evidence>
<dbReference type="InterPro" id="IPR036720">
    <property type="entry name" value="RanGAP1_C_sf"/>
</dbReference>
<dbReference type="SUPFAM" id="SSF52047">
    <property type="entry name" value="RNI-like"/>
    <property type="match status" value="1"/>
</dbReference>
<evidence type="ECO:0000313" key="5">
    <source>
        <dbReference type="EMBL" id="KAH9374142.1"/>
    </source>
</evidence>
<dbReference type="InterPro" id="IPR027038">
    <property type="entry name" value="RanGap"/>
</dbReference>
<dbReference type="EMBL" id="JABSTR010000006">
    <property type="protein sequence ID" value="KAH9374142.1"/>
    <property type="molecule type" value="Genomic_DNA"/>
</dbReference>
<dbReference type="AlphaFoldDB" id="A0A9J6G6W2"/>
<feature type="domain" description="Ran-GTPase activating protein 1 C-terminal" evidence="4">
    <location>
        <begin position="301"/>
        <end position="463"/>
    </location>
</feature>
<proteinExistence type="predicted"/>
<keyword evidence="1" id="KW-0343">GTPase activation</keyword>